<keyword evidence="9" id="KW-1185">Reference proteome</keyword>
<evidence type="ECO:0000313" key="8">
    <source>
        <dbReference type="EMBL" id="KAG0460842.1"/>
    </source>
</evidence>
<feature type="domain" description="BHLH" evidence="7">
    <location>
        <begin position="188"/>
        <end position="237"/>
    </location>
</feature>
<comment type="similarity">
    <text evidence="2">Belongs to the bHLH protein family.</text>
</comment>
<keyword evidence="4" id="KW-0804">Transcription</keyword>
<evidence type="ECO:0000256" key="4">
    <source>
        <dbReference type="ARBA" id="ARBA00023163"/>
    </source>
</evidence>
<evidence type="ECO:0000256" key="1">
    <source>
        <dbReference type="ARBA" id="ARBA00004123"/>
    </source>
</evidence>
<dbReference type="GO" id="GO:0005634">
    <property type="term" value="C:nucleus"/>
    <property type="evidence" value="ECO:0007669"/>
    <property type="project" value="UniProtKB-SubCell"/>
</dbReference>
<protein>
    <recommendedName>
        <fullName evidence="7">BHLH domain-containing protein</fullName>
    </recommendedName>
</protein>
<accession>A0A835Q3N3</accession>
<dbReference type="InterPro" id="IPR045239">
    <property type="entry name" value="bHLH95_bHLH"/>
</dbReference>
<dbReference type="PANTHER" id="PTHR16223">
    <property type="entry name" value="TRANSCRIPTION FACTOR BHLH83-RELATED"/>
    <property type="match status" value="1"/>
</dbReference>
<dbReference type="EMBL" id="JADCNL010000011">
    <property type="protein sequence ID" value="KAG0460842.1"/>
    <property type="molecule type" value="Genomic_DNA"/>
</dbReference>
<dbReference type="GO" id="GO:0046983">
    <property type="term" value="F:protein dimerization activity"/>
    <property type="evidence" value="ECO:0007669"/>
    <property type="project" value="InterPro"/>
</dbReference>
<feature type="region of interest" description="Disordered" evidence="6">
    <location>
        <begin position="61"/>
        <end position="84"/>
    </location>
</feature>
<reference evidence="8 9" key="1">
    <citation type="journal article" date="2020" name="Nat. Food">
        <title>A phased Vanilla planifolia genome enables genetic improvement of flavour and production.</title>
        <authorList>
            <person name="Hasing T."/>
            <person name="Tang H."/>
            <person name="Brym M."/>
            <person name="Khazi F."/>
            <person name="Huang T."/>
            <person name="Chambers A.H."/>
        </authorList>
    </citation>
    <scope>NUCLEOTIDE SEQUENCE [LARGE SCALE GENOMIC DNA]</scope>
    <source>
        <tissue evidence="8">Leaf</tissue>
    </source>
</reference>
<evidence type="ECO:0000256" key="3">
    <source>
        <dbReference type="ARBA" id="ARBA00023015"/>
    </source>
</evidence>
<feature type="compositionally biased region" description="Low complexity" evidence="6">
    <location>
        <begin position="66"/>
        <end position="84"/>
    </location>
</feature>
<gene>
    <name evidence="8" type="ORF">HPP92_021139</name>
</gene>
<dbReference type="GO" id="GO:0000978">
    <property type="term" value="F:RNA polymerase II cis-regulatory region sequence-specific DNA binding"/>
    <property type="evidence" value="ECO:0007669"/>
    <property type="project" value="TreeGrafter"/>
</dbReference>
<organism evidence="8 9">
    <name type="scientific">Vanilla planifolia</name>
    <name type="common">Vanilla</name>
    <dbReference type="NCBI Taxonomy" id="51239"/>
    <lineage>
        <taxon>Eukaryota</taxon>
        <taxon>Viridiplantae</taxon>
        <taxon>Streptophyta</taxon>
        <taxon>Embryophyta</taxon>
        <taxon>Tracheophyta</taxon>
        <taxon>Spermatophyta</taxon>
        <taxon>Magnoliopsida</taxon>
        <taxon>Liliopsida</taxon>
        <taxon>Asparagales</taxon>
        <taxon>Orchidaceae</taxon>
        <taxon>Vanilloideae</taxon>
        <taxon>Vanilleae</taxon>
        <taxon>Vanilla</taxon>
    </lineage>
</organism>
<dbReference type="InterPro" id="IPR036638">
    <property type="entry name" value="HLH_DNA-bd_sf"/>
</dbReference>
<dbReference type="PROSITE" id="PS50888">
    <property type="entry name" value="BHLH"/>
    <property type="match status" value="1"/>
</dbReference>
<dbReference type="SUPFAM" id="SSF47459">
    <property type="entry name" value="HLH, helix-loop-helix DNA-binding domain"/>
    <property type="match status" value="1"/>
</dbReference>
<name>A0A835Q3N3_VANPL</name>
<comment type="caution">
    <text evidence="8">The sequence shown here is derived from an EMBL/GenBank/DDBJ whole genome shotgun (WGS) entry which is preliminary data.</text>
</comment>
<dbReference type="PANTHER" id="PTHR16223:SF380">
    <property type="entry name" value="HELIX-LOOP-HELIX DNA-BINDING DOMAIN CONTAINING PROTEIN, EXPRESSED"/>
    <property type="match status" value="1"/>
</dbReference>
<evidence type="ECO:0000313" key="9">
    <source>
        <dbReference type="Proteomes" id="UP000636800"/>
    </source>
</evidence>
<dbReference type="AlphaFoldDB" id="A0A835Q3N3"/>
<feature type="region of interest" description="Disordered" evidence="6">
    <location>
        <begin position="1"/>
        <end position="23"/>
    </location>
</feature>
<sequence>MQRFFEPKADSQWPATTPPAHKTHELGARSNIESPALPAAAAGRQLSSFFEVMNLVKGKWCPATGSNESRSPSTNSSSSADSMNSFDSSAVLTLQDSDDFQLQSPIEAYPAILFPVVDQKRSLLSMDEALLKLNEASLKTTLDRRKLRNMKDESKSIGAIPRVQKRKRMDPTLAALEESNSLTSKFLMPTQPMLKASAKKNQKLGDKVTALQQLVSPFGKTDTASVLHEATVYIKTLHEQINSLSKPYLESIYSEGIQGTNTRHGERCSSLRAIGLCVVPMSSAVIVFGG</sequence>
<proteinExistence type="inferred from homology"/>
<dbReference type="InterPro" id="IPR011598">
    <property type="entry name" value="bHLH_dom"/>
</dbReference>
<keyword evidence="3" id="KW-0805">Transcription regulation</keyword>
<comment type="subcellular location">
    <subcellularLocation>
        <location evidence="1">Nucleus</location>
    </subcellularLocation>
</comment>
<keyword evidence="5" id="KW-0539">Nucleus</keyword>
<dbReference type="OrthoDB" id="668318at2759"/>
<evidence type="ECO:0000256" key="5">
    <source>
        <dbReference type="ARBA" id="ARBA00023242"/>
    </source>
</evidence>
<dbReference type="InterPro" id="IPR045843">
    <property type="entry name" value="IND-like"/>
</dbReference>
<dbReference type="CDD" id="cd11393">
    <property type="entry name" value="bHLH_AtbHLH_like"/>
    <property type="match status" value="1"/>
</dbReference>
<evidence type="ECO:0000259" key="7">
    <source>
        <dbReference type="PROSITE" id="PS50888"/>
    </source>
</evidence>
<evidence type="ECO:0000256" key="2">
    <source>
        <dbReference type="ARBA" id="ARBA00005510"/>
    </source>
</evidence>
<evidence type="ECO:0000256" key="6">
    <source>
        <dbReference type="SAM" id="MobiDB-lite"/>
    </source>
</evidence>
<dbReference type="GO" id="GO:0000981">
    <property type="term" value="F:DNA-binding transcription factor activity, RNA polymerase II-specific"/>
    <property type="evidence" value="ECO:0007669"/>
    <property type="project" value="TreeGrafter"/>
</dbReference>
<dbReference type="Proteomes" id="UP000636800">
    <property type="component" value="Chromosome 11"/>
</dbReference>